<accession>A0A7C3IS66</accession>
<dbReference type="PANTHER" id="PTHR38816">
    <property type="entry name" value="EXOSOME SUBUNIT, DUF54 FAMILY-RELATED"/>
    <property type="match status" value="1"/>
</dbReference>
<evidence type="ECO:0000313" key="1">
    <source>
        <dbReference type="EMBL" id="HFK19932.1"/>
    </source>
</evidence>
<gene>
    <name evidence="1" type="ORF">ENS19_01470</name>
</gene>
<organism evidence="1">
    <name type="scientific">Candidatus Methanomethylicus mesodigestus</name>
    <dbReference type="NCBI Taxonomy" id="1867258"/>
    <lineage>
        <taxon>Archaea</taxon>
        <taxon>Thermoproteota</taxon>
        <taxon>Methanosuratincolia</taxon>
        <taxon>Candidatus Methanomethylicales</taxon>
        <taxon>Candidatus Methanomethylicaceae</taxon>
        <taxon>Candidatus Methanomethylicus</taxon>
    </lineage>
</organism>
<reference evidence="1" key="1">
    <citation type="journal article" date="2020" name="mSystems">
        <title>Genome- and Community-Level Interaction Insights into Carbon Utilization and Element Cycling Functions of Hydrothermarchaeota in Hydrothermal Sediment.</title>
        <authorList>
            <person name="Zhou Z."/>
            <person name="Liu Y."/>
            <person name="Xu W."/>
            <person name="Pan J."/>
            <person name="Luo Z.H."/>
            <person name="Li M."/>
        </authorList>
    </citation>
    <scope>NUCLEOTIDE SEQUENCE [LARGE SCALE GENOMIC DNA]</scope>
    <source>
        <strain evidence="1">SpSt-468</strain>
    </source>
</reference>
<dbReference type="PANTHER" id="PTHR38816:SF1">
    <property type="entry name" value="EXOSOME SUBUNIT"/>
    <property type="match status" value="1"/>
</dbReference>
<proteinExistence type="predicted"/>
<protein>
    <recommendedName>
        <fullName evidence="2">Exosome protein</fullName>
    </recommendedName>
</protein>
<dbReference type="Gene3D" id="3.30.1440.10">
    <property type="match status" value="1"/>
</dbReference>
<dbReference type="Pfam" id="PF01877">
    <property type="entry name" value="RNA_binding"/>
    <property type="match status" value="1"/>
</dbReference>
<dbReference type="InterPro" id="IPR022803">
    <property type="entry name" value="Ribosomal_uL5_dom_sf"/>
</dbReference>
<dbReference type="InterPro" id="IPR002739">
    <property type="entry name" value="PAB1135-like"/>
</dbReference>
<comment type="caution">
    <text evidence="1">The sequence shown here is derived from an EMBL/GenBank/DDBJ whole genome shotgun (WGS) entry which is preliminary data.</text>
</comment>
<sequence>MIRSFSASAISHSTEDPSKVRSALLNLFPPDLRGNLEVTFSEAKGHHGNEISLMSVDLPIKEAAAKTVEYILNSLPPPDRMQIRDRIGTLFDGKSSVYLRLDKQLAYRGALRIAEGDDTLKVRIGIFMLRGGIEATLKALSLA</sequence>
<dbReference type="AlphaFoldDB" id="A0A7C3IS66"/>
<dbReference type="SUPFAM" id="SSF55282">
    <property type="entry name" value="RL5-like"/>
    <property type="match status" value="1"/>
</dbReference>
<name>A0A7C3IS66_9CREN</name>
<evidence type="ECO:0008006" key="2">
    <source>
        <dbReference type="Google" id="ProtNLM"/>
    </source>
</evidence>
<dbReference type="EMBL" id="DSTX01000002">
    <property type="protein sequence ID" value="HFK19932.1"/>
    <property type="molecule type" value="Genomic_DNA"/>
</dbReference>